<feature type="region of interest" description="Disordered" evidence="1">
    <location>
        <begin position="69"/>
        <end position="118"/>
    </location>
</feature>
<reference evidence="3" key="1">
    <citation type="submission" date="2023-01" db="EMBL/GenBank/DDBJ databases">
        <title>Sulfurovum sp. zt1-1 genome assembly.</title>
        <authorList>
            <person name="Wang J."/>
        </authorList>
    </citation>
    <scope>NUCLEOTIDE SEQUENCE</scope>
    <source>
        <strain evidence="3">Zt1-1</strain>
    </source>
</reference>
<proteinExistence type="predicted"/>
<evidence type="ECO:0000313" key="4">
    <source>
        <dbReference type="Proteomes" id="UP001169069"/>
    </source>
</evidence>
<name>A0ABT7R033_9BACT</name>
<organism evidence="3 4">
    <name type="scientific">Sulfurovum zhangzhouensis</name>
    <dbReference type="NCBI Taxonomy" id="3019067"/>
    <lineage>
        <taxon>Bacteria</taxon>
        <taxon>Pseudomonadati</taxon>
        <taxon>Campylobacterota</taxon>
        <taxon>Epsilonproteobacteria</taxon>
        <taxon>Campylobacterales</taxon>
        <taxon>Sulfurovaceae</taxon>
        <taxon>Sulfurovum</taxon>
    </lineage>
</organism>
<gene>
    <name evidence="3" type="ORF">PGH07_09735</name>
</gene>
<dbReference type="RefSeq" id="WP_289414274.1">
    <property type="nucleotide sequence ID" value="NZ_JAQIBD010000004.1"/>
</dbReference>
<evidence type="ECO:0000256" key="1">
    <source>
        <dbReference type="SAM" id="MobiDB-lite"/>
    </source>
</evidence>
<feature type="signal peptide" evidence="2">
    <location>
        <begin position="1"/>
        <end position="20"/>
    </location>
</feature>
<sequence length="118" mass="13229">MQYIFISLIILFFSSHTLFAEEAPQPSTDIQKLVSQIKKAPPSEKRALMNQLKIKLRKMNEKTRKEVMSNLKSSFAHNGQSVQTPQGAQSTSPTQGTQMMQSTPPRPMPQMQQPGGAR</sequence>
<keyword evidence="2" id="KW-0732">Signal</keyword>
<dbReference type="EMBL" id="JAQIBD010000004">
    <property type="protein sequence ID" value="MDM5272460.1"/>
    <property type="molecule type" value="Genomic_DNA"/>
</dbReference>
<evidence type="ECO:0000256" key="2">
    <source>
        <dbReference type="SAM" id="SignalP"/>
    </source>
</evidence>
<feature type="compositionally biased region" description="Polar residues" evidence="1">
    <location>
        <begin position="70"/>
        <end position="97"/>
    </location>
</feature>
<protein>
    <submittedName>
        <fullName evidence="3">Uncharacterized protein</fullName>
    </submittedName>
</protein>
<feature type="chain" id="PRO_5047295831" evidence="2">
    <location>
        <begin position="21"/>
        <end position="118"/>
    </location>
</feature>
<accession>A0ABT7R033</accession>
<feature type="compositionally biased region" description="Low complexity" evidence="1">
    <location>
        <begin position="98"/>
        <end position="118"/>
    </location>
</feature>
<comment type="caution">
    <text evidence="3">The sequence shown here is derived from an EMBL/GenBank/DDBJ whole genome shotgun (WGS) entry which is preliminary data.</text>
</comment>
<evidence type="ECO:0000313" key="3">
    <source>
        <dbReference type="EMBL" id="MDM5272460.1"/>
    </source>
</evidence>
<keyword evidence="4" id="KW-1185">Reference proteome</keyword>
<dbReference type="Proteomes" id="UP001169069">
    <property type="component" value="Unassembled WGS sequence"/>
</dbReference>